<keyword evidence="1" id="KW-0732">Signal</keyword>
<evidence type="ECO:0000256" key="1">
    <source>
        <dbReference type="SAM" id="SignalP"/>
    </source>
</evidence>
<gene>
    <name evidence="2" type="ORF">THF1A12_130122</name>
</gene>
<accession>A0AAU9QJW9</accession>
<evidence type="ECO:0000313" key="2">
    <source>
        <dbReference type="EMBL" id="CAH1575685.1"/>
    </source>
</evidence>
<feature type="signal peptide" evidence="1">
    <location>
        <begin position="1"/>
        <end position="27"/>
    </location>
</feature>
<organism evidence="2 3">
    <name type="scientific">Vibrio jasicida</name>
    <dbReference type="NCBI Taxonomy" id="766224"/>
    <lineage>
        <taxon>Bacteria</taxon>
        <taxon>Pseudomonadati</taxon>
        <taxon>Pseudomonadota</taxon>
        <taxon>Gammaproteobacteria</taxon>
        <taxon>Vibrionales</taxon>
        <taxon>Vibrionaceae</taxon>
        <taxon>Vibrio</taxon>
    </lineage>
</organism>
<reference evidence="2" key="1">
    <citation type="submission" date="2022-01" db="EMBL/GenBank/DDBJ databases">
        <authorList>
            <person name="Lagorce A."/>
        </authorList>
    </citation>
    <scope>NUCLEOTIDE SEQUENCE</scope>
    <source>
        <strain evidence="2">Th15_F1_A12</strain>
    </source>
</reference>
<sequence>MRVSMNKYLYSLPLIAIASLNTELAYASNNITAKVVGSEVTWMNANVVGGEVVQQIWQPSSSFNLLPVHSWNPSFQKSPTSTLTFSSTTGVQVTTAFQHTGIQFSTASPFSVANNSNADTCGYESSAGSQFILRGDSTCRASYDLNATRKYKPFDFYRSSYKLDNLVDAFKAANAPTGIYYAAVSLPVTYYMKYGTATTYQTYNDTTVFTIDYKPSFISAVDVTGDGIFSLSYDTGNHSVAGTTTYEVSISGHIEPGIKMQFFSSGTADKFELEHTTSSDVIPYSLACSRCVNSNIVETGELKQTTSKIPFVGKTLDFDLVFSFEELYFGDVDEGDYRDAVTVRFELDL</sequence>
<dbReference type="Proteomes" id="UP001295462">
    <property type="component" value="Unassembled WGS sequence"/>
</dbReference>
<name>A0AAU9QJW9_9VIBR</name>
<dbReference type="AlphaFoldDB" id="A0AAU9QJW9"/>
<protein>
    <recommendedName>
        <fullName evidence="4">Fimbrial protein</fullName>
    </recommendedName>
</protein>
<comment type="caution">
    <text evidence="2">The sequence shown here is derived from an EMBL/GenBank/DDBJ whole genome shotgun (WGS) entry which is preliminary data.</text>
</comment>
<feature type="chain" id="PRO_5043594476" description="Fimbrial protein" evidence="1">
    <location>
        <begin position="28"/>
        <end position="349"/>
    </location>
</feature>
<evidence type="ECO:0008006" key="4">
    <source>
        <dbReference type="Google" id="ProtNLM"/>
    </source>
</evidence>
<proteinExistence type="predicted"/>
<evidence type="ECO:0000313" key="3">
    <source>
        <dbReference type="Proteomes" id="UP001295462"/>
    </source>
</evidence>
<dbReference type="EMBL" id="CAKMUD010000035">
    <property type="protein sequence ID" value="CAH1575685.1"/>
    <property type="molecule type" value="Genomic_DNA"/>
</dbReference>